<dbReference type="InterPro" id="IPR036388">
    <property type="entry name" value="WH-like_DNA-bd_sf"/>
</dbReference>
<sequence>MSNLTRLMVLGAVHQFQPVHGYFLRQELITWHVDEWANVNPGSIYNALSSLKKDGYVEEHCIETQGKRPERTVYKMTPEGNVEFIRLLRKVIWTVDAFDTKSGMVLTSFMFALSRQEVIEVLEHRVREIDARVKANGYHVEDVVQSETTPLYVREIFELSTTRLKGEKEWTEALLQRLHDGEYSFAGEEPSRRGRHQP</sequence>
<dbReference type="Gene3D" id="1.10.10.10">
    <property type="entry name" value="Winged helix-like DNA-binding domain superfamily/Winged helix DNA-binding domain"/>
    <property type="match status" value="1"/>
</dbReference>
<dbReference type="Pfam" id="PF03551">
    <property type="entry name" value="PadR"/>
    <property type="match status" value="1"/>
</dbReference>
<keyword evidence="3" id="KW-1185">Reference proteome</keyword>
<evidence type="ECO:0000259" key="1">
    <source>
        <dbReference type="Pfam" id="PF03551"/>
    </source>
</evidence>
<dbReference type="InterPro" id="IPR052509">
    <property type="entry name" value="Metal_resp_DNA-bind_regulator"/>
</dbReference>
<dbReference type="InterPro" id="IPR005149">
    <property type="entry name" value="Tscrpt_reg_PadR_N"/>
</dbReference>
<evidence type="ECO:0000313" key="2">
    <source>
        <dbReference type="EMBL" id="AVX06079.1"/>
    </source>
</evidence>
<feature type="domain" description="Transcription regulator PadR N-terminal" evidence="1">
    <location>
        <begin position="9"/>
        <end position="84"/>
    </location>
</feature>
<dbReference type="PANTHER" id="PTHR33169:SF14">
    <property type="entry name" value="TRANSCRIPTIONAL REGULATOR RV3488"/>
    <property type="match status" value="1"/>
</dbReference>
<proteinExistence type="predicted"/>
<dbReference type="Proteomes" id="UP000258927">
    <property type="component" value="Plasmid pHL2708X3"/>
</dbReference>
<organism evidence="2 3">
    <name type="scientific">Maritalea myrionectae</name>
    <dbReference type="NCBI Taxonomy" id="454601"/>
    <lineage>
        <taxon>Bacteria</taxon>
        <taxon>Pseudomonadati</taxon>
        <taxon>Pseudomonadota</taxon>
        <taxon>Alphaproteobacteria</taxon>
        <taxon>Hyphomicrobiales</taxon>
        <taxon>Devosiaceae</taxon>
        <taxon>Maritalea</taxon>
    </lineage>
</organism>
<dbReference type="AlphaFoldDB" id="A0A2R4MJB4"/>
<name>A0A2R4MJB4_9HYPH</name>
<dbReference type="SUPFAM" id="SSF46785">
    <property type="entry name" value="Winged helix' DNA-binding domain"/>
    <property type="match status" value="1"/>
</dbReference>
<accession>A0A2R4MJB4</accession>
<geneLocation type="plasmid" evidence="3">
    <name>phl2708x3</name>
</geneLocation>
<evidence type="ECO:0000313" key="3">
    <source>
        <dbReference type="Proteomes" id="UP000258927"/>
    </source>
</evidence>
<keyword evidence="2" id="KW-0614">Plasmid</keyword>
<dbReference type="InterPro" id="IPR036390">
    <property type="entry name" value="WH_DNA-bd_sf"/>
</dbReference>
<dbReference type="EMBL" id="CP021331">
    <property type="protein sequence ID" value="AVX06079.1"/>
    <property type="molecule type" value="Genomic_DNA"/>
</dbReference>
<dbReference type="RefSeq" id="WP_117397026.1">
    <property type="nucleotide sequence ID" value="NZ_CP021331.1"/>
</dbReference>
<protein>
    <recommendedName>
        <fullName evidence="1">Transcription regulator PadR N-terminal domain-containing protein</fullName>
    </recommendedName>
</protein>
<dbReference type="KEGG" id="mmyr:MXMO3_03576"/>
<gene>
    <name evidence="2" type="ORF">MXMO3_03576</name>
</gene>
<reference evidence="2 3" key="1">
    <citation type="submission" date="2017-05" db="EMBL/GenBank/DDBJ databases">
        <title>Genome Analysis of Maritalea myrionectae HL2708#5.</title>
        <authorList>
            <consortium name="Cotde Inc.-PKNU"/>
            <person name="Jang D."/>
            <person name="Oh H.-M."/>
        </authorList>
    </citation>
    <scope>NUCLEOTIDE SEQUENCE [LARGE SCALE GENOMIC DNA]</scope>
    <source>
        <strain evidence="2 3">HL2708#5</strain>
        <plasmid evidence="3">phl2708x3</plasmid>
    </source>
</reference>
<dbReference type="PANTHER" id="PTHR33169">
    <property type="entry name" value="PADR-FAMILY TRANSCRIPTIONAL REGULATOR"/>
    <property type="match status" value="1"/>
</dbReference>